<evidence type="ECO:0000256" key="4">
    <source>
        <dbReference type="SAM" id="MobiDB-lite"/>
    </source>
</evidence>
<dbReference type="PANTHER" id="PTHR43537:SF24">
    <property type="entry name" value="GLUCONATE OPERON TRANSCRIPTIONAL REPRESSOR"/>
    <property type="match status" value="1"/>
</dbReference>
<dbReference type="InterPro" id="IPR011711">
    <property type="entry name" value="GntR_C"/>
</dbReference>
<keyword evidence="7" id="KW-1185">Reference proteome</keyword>
<dbReference type="InterPro" id="IPR036388">
    <property type="entry name" value="WH-like_DNA-bd_sf"/>
</dbReference>
<feature type="compositionally biased region" description="Pro residues" evidence="4">
    <location>
        <begin position="233"/>
        <end position="242"/>
    </location>
</feature>
<keyword evidence="2" id="KW-0238">DNA-binding</keyword>
<feature type="domain" description="HTH gntR-type" evidence="5">
    <location>
        <begin position="13"/>
        <end position="80"/>
    </location>
</feature>
<dbReference type="SUPFAM" id="SSF46785">
    <property type="entry name" value="Winged helix' DNA-binding domain"/>
    <property type="match status" value="1"/>
</dbReference>
<gene>
    <name evidence="6" type="ORF">ACFPER_10035</name>
</gene>
<dbReference type="Gene3D" id="1.10.10.10">
    <property type="entry name" value="Winged helix-like DNA-binding domain superfamily/Winged helix DNA-binding domain"/>
    <property type="match status" value="1"/>
</dbReference>
<protein>
    <submittedName>
        <fullName evidence="6">GntR family transcriptional regulator</fullName>
    </submittedName>
</protein>
<dbReference type="Pfam" id="PF07729">
    <property type="entry name" value="FCD"/>
    <property type="match status" value="1"/>
</dbReference>
<dbReference type="Proteomes" id="UP001595960">
    <property type="component" value="Unassembled WGS sequence"/>
</dbReference>
<sequence>MPLSARARAERPTSLRDYAYTHLRDAIVSGELAPGERLRDPELEAWLGVSRTPIREAIARLETAGLVQTRRAKQTVVAPLDTRSALAAQRIAASLHELAVREAVPQLTGADLDAMREANARFAAALRADDVDAAIAADDAFHAVAVRASANPLLPGLLEQVTPLLRRLERARFASLAGRGSVADHERIVALCAEGRADDAARATNENWSTLGRLLHLDDEDHSPTAPIEGAPWPSPTSPVTG</sequence>
<evidence type="ECO:0000256" key="2">
    <source>
        <dbReference type="ARBA" id="ARBA00023125"/>
    </source>
</evidence>
<evidence type="ECO:0000313" key="6">
    <source>
        <dbReference type="EMBL" id="MFC4829130.1"/>
    </source>
</evidence>
<proteinExistence type="predicted"/>
<organism evidence="6 7">
    <name type="scientific">Agromyces aurantiacus</name>
    <dbReference type="NCBI Taxonomy" id="165814"/>
    <lineage>
        <taxon>Bacteria</taxon>
        <taxon>Bacillati</taxon>
        <taxon>Actinomycetota</taxon>
        <taxon>Actinomycetes</taxon>
        <taxon>Micrococcales</taxon>
        <taxon>Microbacteriaceae</taxon>
        <taxon>Agromyces</taxon>
    </lineage>
</organism>
<dbReference type="InterPro" id="IPR036390">
    <property type="entry name" value="WH_DNA-bd_sf"/>
</dbReference>
<comment type="caution">
    <text evidence="6">The sequence shown here is derived from an EMBL/GenBank/DDBJ whole genome shotgun (WGS) entry which is preliminary data.</text>
</comment>
<keyword evidence="1" id="KW-0805">Transcription regulation</keyword>
<evidence type="ECO:0000256" key="1">
    <source>
        <dbReference type="ARBA" id="ARBA00023015"/>
    </source>
</evidence>
<dbReference type="RefSeq" id="WP_204392601.1">
    <property type="nucleotide sequence ID" value="NZ_JAFBBW010000001.1"/>
</dbReference>
<dbReference type="CDD" id="cd07377">
    <property type="entry name" value="WHTH_GntR"/>
    <property type="match status" value="1"/>
</dbReference>
<dbReference type="EMBL" id="JBHSJC010000001">
    <property type="protein sequence ID" value="MFC4829130.1"/>
    <property type="molecule type" value="Genomic_DNA"/>
</dbReference>
<accession>A0ABV9R9Y4</accession>
<feature type="region of interest" description="Disordered" evidence="4">
    <location>
        <begin position="219"/>
        <end position="242"/>
    </location>
</feature>
<dbReference type="InterPro" id="IPR000524">
    <property type="entry name" value="Tscrpt_reg_HTH_GntR"/>
</dbReference>
<evidence type="ECO:0000259" key="5">
    <source>
        <dbReference type="PROSITE" id="PS50949"/>
    </source>
</evidence>
<keyword evidence="3" id="KW-0804">Transcription</keyword>
<dbReference type="PROSITE" id="PS50949">
    <property type="entry name" value="HTH_GNTR"/>
    <property type="match status" value="1"/>
</dbReference>
<dbReference type="SMART" id="SM00895">
    <property type="entry name" value="FCD"/>
    <property type="match status" value="1"/>
</dbReference>
<evidence type="ECO:0000256" key="3">
    <source>
        <dbReference type="ARBA" id="ARBA00023163"/>
    </source>
</evidence>
<dbReference type="Gene3D" id="1.20.120.530">
    <property type="entry name" value="GntR ligand-binding domain-like"/>
    <property type="match status" value="1"/>
</dbReference>
<name>A0ABV9R9Y4_9MICO</name>
<dbReference type="PANTHER" id="PTHR43537">
    <property type="entry name" value="TRANSCRIPTIONAL REGULATOR, GNTR FAMILY"/>
    <property type="match status" value="1"/>
</dbReference>
<dbReference type="Pfam" id="PF00392">
    <property type="entry name" value="GntR"/>
    <property type="match status" value="1"/>
</dbReference>
<evidence type="ECO:0000313" key="7">
    <source>
        <dbReference type="Proteomes" id="UP001595960"/>
    </source>
</evidence>
<reference evidence="7" key="1">
    <citation type="journal article" date="2019" name="Int. J. Syst. Evol. Microbiol.">
        <title>The Global Catalogue of Microorganisms (GCM) 10K type strain sequencing project: providing services to taxonomists for standard genome sequencing and annotation.</title>
        <authorList>
            <consortium name="The Broad Institute Genomics Platform"/>
            <consortium name="The Broad Institute Genome Sequencing Center for Infectious Disease"/>
            <person name="Wu L."/>
            <person name="Ma J."/>
        </authorList>
    </citation>
    <scope>NUCLEOTIDE SEQUENCE [LARGE SCALE GENOMIC DNA]</scope>
    <source>
        <strain evidence="7">CGMCC 1.12192</strain>
    </source>
</reference>
<dbReference type="SMART" id="SM00345">
    <property type="entry name" value="HTH_GNTR"/>
    <property type="match status" value="1"/>
</dbReference>
<dbReference type="SUPFAM" id="SSF48008">
    <property type="entry name" value="GntR ligand-binding domain-like"/>
    <property type="match status" value="1"/>
</dbReference>
<dbReference type="InterPro" id="IPR008920">
    <property type="entry name" value="TF_FadR/GntR_C"/>
</dbReference>